<sequence length="156" mass="17663">MADNDSDSDEEVDILSSVDERRGDVMFGEHFTHHFQPSSISLGHIGSLHGATAVSFPDQHHIARQDSDSGSEGSDSSQSESESDDDGNDQREMQRQPRPHCHITIQQCPHLGKYSMSSTTIQQRLHRRRSLTRGYIFGRRILKRMESEDLGDQEKN</sequence>
<comment type="caution">
    <text evidence="2">The sequence shown here is derived from an EMBL/GenBank/DDBJ whole genome shotgun (WGS) entry which is preliminary data.</text>
</comment>
<gene>
    <name evidence="2" type="ORF">OS493_021228</name>
</gene>
<dbReference type="EMBL" id="MU825886">
    <property type="protein sequence ID" value="KAJ7384596.1"/>
    <property type="molecule type" value="Genomic_DNA"/>
</dbReference>
<organism evidence="2 3">
    <name type="scientific">Desmophyllum pertusum</name>
    <dbReference type="NCBI Taxonomy" id="174260"/>
    <lineage>
        <taxon>Eukaryota</taxon>
        <taxon>Metazoa</taxon>
        <taxon>Cnidaria</taxon>
        <taxon>Anthozoa</taxon>
        <taxon>Hexacorallia</taxon>
        <taxon>Scleractinia</taxon>
        <taxon>Caryophylliina</taxon>
        <taxon>Caryophylliidae</taxon>
        <taxon>Desmophyllum</taxon>
    </lineage>
</organism>
<feature type="compositionally biased region" description="Low complexity" evidence="1">
    <location>
        <begin position="68"/>
        <end position="80"/>
    </location>
</feature>
<keyword evidence="3" id="KW-1185">Reference proteome</keyword>
<evidence type="ECO:0000256" key="1">
    <source>
        <dbReference type="SAM" id="MobiDB-lite"/>
    </source>
</evidence>
<feature type="compositionally biased region" description="Basic and acidic residues" evidence="1">
    <location>
        <begin position="58"/>
        <end position="67"/>
    </location>
</feature>
<name>A0A9X0D2W2_9CNID</name>
<dbReference type="Proteomes" id="UP001163046">
    <property type="component" value="Unassembled WGS sequence"/>
</dbReference>
<feature type="region of interest" description="Disordered" evidence="1">
    <location>
        <begin position="53"/>
        <end position="102"/>
    </location>
</feature>
<protein>
    <submittedName>
        <fullName evidence="2">Uncharacterized protein</fullName>
    </submittedName>
</protein>
<reference evidence="2" key="1">
    <citation type="submission" date="2023-01" db="EMBL/GenBank/DDBJ databases">
        <title>Genome assembly of the deep-sea coral Lophelia pertusa.</title>
        <authorList>
            <person name="Herrera S."/>
            <person name="Cordes E."/>
        </authorList>
    </citation>
    <scope>NUCLEOTIDE SEQUENCE</scope>
    <source>
        <strain evidence="2">USNM1676648</strain>
        <tissue evidence="2">Polyp</tissue>
    </source>
</reference>
<accession>A0A9X0D2W2</accession>
<evidence type="ECO:0000313" key="3">
    <source>
        <dbReference type="Proteomes" id="UP001163046"/>
    </source>
</evidence>
<proteinExistence type="predicted"/>
<dbReference type="AlphaFoldDB" id="A0A9X0D2W2"/>
<evidence type="ECO:0000313" key="2">
    <source>
        <dbReference type="EMBL" id="KAJ7384596.1"/>
    </source>
</evidence>